<feature type="non-terminal residue" evidence="7">
    <location>
        <position position="1028"/>
    </location>
</feature>
<dbReference type="FunFam" id="3.40.50.10810:FF:000114">
    <property type="entry name" value="DNA repair protein rad8"/>
    <property type="match status" value="1"/>
</dbReference>
<dbReference type="Gene3D" id="3.40.50.10810">
    <property type="entry name" value="Tandem AAA-ATPase domain"/>
    <property type="match status" value="1"/>
</dbReference>
<feature type="compositionally biased region" description="Acidic residues" evidence="4">
    <location>
        <begin position="79"/>
        <end position="88"/>
    </location>
</feature>
<dbReference type="SMART" id="SM00490">
    <property type="entry name" value="HELICc"/>
    <property type="match status" value="1"/>
</dbReference>
<dbReference type="CDD" id="cd18793">
    <property type="entry name" value="SF2_C_SNF"/>
    <property type="match status" value="1"/>
</dbReference>
<dbReference type="PANTHER" id="PTHR10799">
    <property type="entry name" value="SNF2/RAD54 HELICASE FAMILY"/>
    <property type="match status" value="1"/>
</dbReference>
<reference evidence="7" key="1">
    <citation type="submission" date="2020-05" db="EMBL/GenBank/DDBJ databases">
        <title>Phylogenomic resolution of chytrid fungi.</title>
        <authorList>
            <person name="Stajich J.E."/>
            <person name="Amses K."/>
            <person name="Simmons R."/>
            <person name="Seto K."/>
            <person name="Myers J."/>
            <person name="Bonds A."/>
            <person name="Quandt C.A."/>
            <person name="Barry K."/>
            <person name="Liu P."/>
            <person name="Grigoriev I."/>
            <person name="Longcore J.E."/>
            <person name="James T.Y."/>
        </authorList>
    </citation>
    <scope>NUCLEOTIDE SEQUENCE</scope>
    <source>
        <strain evidence="7">JEL0318</strain>
    </source>
</reference>
<dbReference type="PROSITE" id="PS51192">
    <property type="entry name" value="HELICASE_ATP_BIND_1"/>
    <property type="match status" value="1"/>
</dbReference>
<sequence>MDIDGPLSPDPLTNGPASEHDTPTAPLVKRSSRIDAAKKQQQAIEAAAASSRPTRAAAAAPTIDRPRRSTAARKTYAEVDSDVDDWEEGTNGKRRRRKQQADLVGSGDEDVIVVKPKRAKVEAPRNERIIRNALVKQYSQTVVAKRLAFLRSNRHLFHPLLDDSASTHFDKICSHAAGAPVPWKDLDQPKSVTGEMKDYQLKGLSFLVWLFENGANGILGDEMGLGKTLQTLSLLAYLKETGVSGPFLIICPLSVLSAWMTEIKRWTPTLTAFAFHGIVHERTRLKTILNEELYDIIVTSYEQYEAEETWFKHQFNWRYVVLDEGHRIKNDNSQLAQSLQTLNSQYRLMLTGTPLQNNLRELWALFHWLYPEVFTEHTAKRFSDSFDLTKGWYDEKMLDDSRKCLERIMLRRLKSVVSLDIPEKEEMTIYVPLSPMQRFWYSRLLLKMDAKSLDEIFPSASKLDELKALKDEEEKALKREDSMQIDMVETNGNGSLDPMRSHVEYAMKEGKSDWAKLMNLLLQLRKCSNHPYMLPKSEPEPFLPGDHLHLASGKMIVLDKLLTKCREGKHRVLLFSEFTSMLDILEDFMIYKGIGFCRLDGSTARPRRNLDICLFQKDDSPYEVFLISTKAGGLGINLTKADTVIFYDTNWNPQVDLQALARAHRIGQKKVVKVYRLISEGTVEEQMLTRIQKKLYLSEKVTADLHDPNSSDDSTNITMSKNQLMSVLRLGAKAVARDSTDFEDFMKTEIDEILEKSRAHQKSVDEGLEKREESKEEEKFVLEGMEAVRCAVWEGKKIDRTKSFTSIADEWKDLAQRERKARVVKIGTHAVLAETVGNAEWEAVATLAGKDPRLTERKRTKKKFDRQTIHAVGDVLPDLLLLGYGQQRMAYWIRCPECLEKFSEDPKLLKKVEQKVEKDWEKVVEKERTAEKAAADLVVMEDSPGEENVKVKVNVELPNGKEVKPERKMVEKQEEALTPWPDVLLVKVNEIMGRRGIGHQQVYEEVNEILPKSVAVDRRSWTAGGLAK</sequence>
<dbReference type="EMBL" id="JADGJD010000322">
    <property type="protein sequence ID" value="KAJ3052145.1"/>
    <property type="molecule type" value="Genomic_DNA"/>
</dbReference>
<dbReference type="PROSITE" id="PS51194">
    <property type="entry name" value="HELICASE_CTER"/>
    <property type="match status" value="1"/>
</dbReference>
<feature type="compositionally biased region" description="Low complexity" evidence="4">
    <location>
        <begin position="39"/>
        <end position="62"/>
    </location>
</feature>
<dbReference type="GO" id="GO:0016787">
    <property type="term" value="F:hydrolase activity"/>
    <property type="evidence" value="ECO:0007669"/>
    <property type="project" value="UniProtKB-KW"/>
</dbReference>
<gene>
    <name evidence="7" type="ORF">HK097_006842</name>
</gene>
<keyword evidence="8" id="KW-1185">Reference proteome</keyword>
<evidence type="ECO:0000259" key="6">
    <source>
        <dbReference type="PROSITE" id="PS51194"/>
    </source>
</evidence>
<feature type="domain" description="Helicase C-terminal" evidence="6">
    <location>
        <begin position="557"/>
        <end position="718"/>
    </location>
</feature>
<accession>A0AAD5SFF0</accession>
<comment type="caution">
    <text evidence="7">The sequence shown here is derived from an EMBL/GenBank/DDBJ whole genome shotgun (WGS) entry which is preliminary data.</text>
</comment>
<dbReference type="InterPro" id="IPR000330">
    <property type="entry name" value="SNF2_N"/>
</dbReference>
<feature type="domain" description="Helicase ATP-binding" evidence="5">
    <location>
        <begin position="208"/>
        <end position="372"/>
    </location>
</feature>
<dbReference type="InterPro" id="IPR038718">
    <property type="entry name" value="SNF2-like_sf"/>
</dbReference>
<dbReference type="GO" id="GO:0005524">
    <property type="term" value="F:ATP binding"/>
    <property type="evidence" value="ECO:0007669"/>
    <property type="project" value="InterPro"/>
</dbReference>
<dbReference type="InterPro" id="IPR049730">
    <property type="entry name" value="SNF2/RAD54-like_C"/>
</dbReference>
<name>A0AAD5SFF0_9FUNG</name>
<evidence type="ECO:0000259" key="5">
    <source>
        <dbReference type="PROSITE" id="PS51192"/>
    </source>
</evidence>
<dbReference type="SUPFAM" id="SSF52540">
    <property type="entry name" value="P-loop containing nucleoside triphosphate hydrolases"/>
    <property type="match status" value="2"/>
</dbReference>
<keyword evidence="2" id="KW-0378">Hydrolase</keyword>
<proteinExistence type="predicted"/>
<dbReference type="SMART" id="SM00487">
    <property type="entry name" value="DEXDc"/>
    <property type="match status" value="1"/>
</dbReference>
<dbReference type="Pfam" id="PF00176">
    <property type="entry name" value="SNF2-rel_dom"/>
    <property type="match status" value="1"/>
</dbReference>
<evidence type="ECO:0000256" key="2">
    <source>
        <dbReference type="ARBA" id="ARBA00022801"/>
    </source>
</evidence>
<protein>
    <submittedName>
        <fullName evidence="7">Uncharacterized protein</fullName>
    </submittedName>
</protein>
<keyword evidence="3" id="KW-0067">ATP-binding</keyword>
<dbReference type="InterPro" id="IPR001650">
    <property type="entry name" value="Helicase_C-like"/>
</dbReference>
<evidence type="ECO:0000313" key="7">
    <source>
        <dbReference type="EMBL" id="KAJ3052145.1"/>
    </source>
</evidence>
<dbReference type="InterPro" id="IPR027417">
    <property type="entry name" value="P-loop_NTPase"/>
</dbReference>
<keyword evidence="1" id="KW-0547">Nucleotide-binding</keyword>
<dbReference type="InterPro" id="IPR014001">
    <property type="entry name" value="Helicase_ATP-bd"/>
</dbReference>
<dbReference type="Proteomes" id="UP001212841">
    <property type="component" value="Unassembled WGS sequence"/>
</dbReference>
<organism evidence="7 8">
    <name type="scientific">Rhizophlyctis rosea</name>
    <dbReference type="NCBI Taxonomy" id="64517"/>
    <lineage>
        <taxon>Eukaryota</taxon>
        <taxon>Fungi</taxon>
        <taxon>Fungi incertae sedis</taxon>
        <taxon>Chytridiomycota</taxon>
        <taxon>Chytridiomycota incertae sedis</taxon>
        <taxon>Chytridiomycetes</taxon>
        <taxon>Rhizophlyctidales</taxon>
        <taxon>Rhizophlyctidaceae</taxon>
        <taxon>Rhizophlyctis</taxon>
    </lineage>
</organism>
<dbReference type="Gene3D" id="3.40.50.300">
    <property type="entry name" value="P-loop containing nucleotide triphosphate hydrolases"/>
    <property type="match status" value="1"/>
</dbReference>
<evidence type="ECO:0000256" key="4">
    <source>
        <dbReference type="SAM" id="MobiDB-lite"/>
    </source>
</evidence>
<feature type="region of interest" description="Disordered" evidence="4">
    <location>
        <begin position="1"/>
        <end position="107"/>
    </location>
</feature>
<dbReference type="Pfam" id="PF00271">
    <property type="entry name" value="Helicase_C"/>
    <property type="match status" value="1"/>
</dbReference>
<evidence type="ECO:0000256" key="3">
    <source>
        <dbReference type="ARBA" id="ARBA00022840"/>
    </source>
</evidence>
<evidence type="ECO:0000256" key="1">
    <source>
        <dbReference type="ARBA" id="ARBA00022741"/>
    </source>
</evidence>
<evidence type="ECO:0000313" key="8">
    <source>
        <dbReference type="Proteomes" id="UP001212841"/>
    </source>
</evidence>
<dbReference type="AlphaFoldDB" id="A0AAD5SFF0"/>